<dbReference type="AlphaFoldDB" id="A0AAU7KPL9"/>
<reference evidence="3" key="1">
    <citation type="submission" date="2022-06" db="EMBL/GenBank/DDBJ databases">
        <title>A novel DMS-producing enzyme.</title>
        <authorList>
            <person name="Zhang Y."/>
        </authorList>
    </citation>
    <scope>NUCLEOTIDE SEQUENCE</scope>
    <source>
        <strain evidence="3">RT37</strain>
    </source>
</reference>
<protein>
    <submittedName>
        <fullName evidence="3">DUF3592 domain-containing protein</fullName>
    </submittedName>
</protein>
<accession>A0AAU7KPL9</accession>
<keyword evidence="1" id="KW-1133">Transmembrane helix</keyword>
<evidence type="ECO:0000313" key="3">
    <source>
        <dbReference type="EMBL" id="XBO72778.1"/>
    </source>
</evidence>
<name>A0AAU7KPL9_9GAMM</name>
<keyword evidence="1" id="KW-0472">Membrane</keyword>
<evidence type="ECO:0000256" key="1">
    <source>
        <dbReference type="SAM" id="Phobius"/>
    </source>
</evidence>
<organism evidence="3">
    <name type="scientific">Halomonas sp. RT37</name>
    <dbReference type="NCBI Taxonomy" id="2950872"/>
    <lineage>
        <taxon>Bacteria</taxon>
        <taxon>Pseudomonadati</taxon>
        <taxon>Pseudomonadota</taxon>
        <taxon>Gammaproteobacteria</taxon>
        <taxon>Oceanospirillales</taxon>
        <taxon>Halomonadaceae</taxon>
        <taxon>Halomonas</taxon>
    </lineage>
</organism>
<dbReference type="RefSeq" id="WP_348827998.1">
    <property type="nucleotide sequence ID" value="NZ_CP098827.1"/>
</dbReference>
<gene>
    <name evidence="3" type="ORF">NFG58_08790</name>
</gene>
<dbReference type="InterPro" id="IPR021994">
    <property type="entry name" value="DUF3592"/>
</dbReference>
<sequence length="155" mass="17103">MPHPLLIVSLAALIGAVIAGVGAYKVRDINRWPTTEATVTHAEVRLAEAQRHQRERDDQQRRYLAVLRFEATIDGRRIQSDNAGFDGVPSFTRQEDADAYIAGYPVGSVVRVRYSPRKPELMHLGNASLPWGRIGLAGFLLVASLGAFALFSFKT</sequence>
<dbReference type="Pfam" id="PF12158">
    <property type="entry name" value="DUF3592"/>
    <property type="match status" value="1"/>
</dbReference>
<keyword evidence="1" id="KW-0812">Transmembrane</keyword>
<dbReference type="EMBL" id="CP098827">
    <property type="protein sequence ID" value="XBO72778.1"/>
    <property type="molecule type" value="Genomic_DNA"/>
</dbReference>
<evidence type="ECO:0000259" key="2">
    <source>
        <dbReference type="Pfam" id="PF12158"/>
    </source>
</evidence>
<feature type="transmembrane region" description="Helical" evidence="1">
    <location>
        <begin position="131"/>
        <end position="153"/>
    </location>
</feature>
<proteinExistence type="predicted"/>
<feature type="domain" description="DUF3592" evidence="2">
    <location>
        <begin position="35"/>
        <end position="121"/>
    </location>
</feature>